<name>A0A0E9VKQ1_ANGAN</name>
<dbReference type="EMBL" id="GBXM01030592">
    <property type="protein sequence ID" value="JAH77985.1"/>
    <property type="molecule type" value="Transcribed_RNA"/>
</dbReference>
<evidence type="ECO:0000313" key="1">
    <source>
        <dbReference type="EMBL" id="JAH77985.1"/>
    </source>
</evidence>
<sequence>MYFECNCVSNVWLLGWSGCYGLWAK</sequence>
<organism evidence="1">
    <name type="scientific">Anguilla anguilla</name>
    <name type="common">European freshwater eel</name>
    <name type="synonym">Muraena anguilla</name>
    <dbReference type="NCBI Taxonomy" id="7936"/>
    <lineage>
        <taxon>Eukaryota</taxon>
        <taxon>Metazoa</taxon>
        <taxon>Chordata</taxon>
        <taxon>Craniata</taxon>
        <taxon>Vertebrata</taxon>
        <taxon>Euteleostomi</taxon>
        <taxon>Actinopterygii</taxon>
        <taxon>Neopterygii</taxon>
        <taxon>Teleostei</taxon>
        <taxon>Anguilliformes</taxon>
        <taxon>Anguillidae</taxon>
        <taxon>Anguilla</taxon>
    </lineage>
</organism>
<reference evidence="1" key="1">
    <citation type="submission" date="2014-11" db="EMBL/GenBank/DDBJ databases">
        <authorList>
            <person name="Amaro Gonzalez C."/>
        </authorList>
    </citation>
    <scope>NUCLEOTIDE SEQUENCE</scope>
</reference>
<protein>
    <submittedName>
        <fullName evidence="1">Uncharacterized protein</fullName>
    </submittedName>
</protein>
<reference evidence="1" key="2">
    <citation type="journal article" date="2015" name="Fish Shellfish Immunol.">
        <title>Early steps in the European eel (Anguilla anguilla)-Vibrio vulnificus interaction in the gills: Role of the RtxA13 toxin.</title>
        <authorList>
            <person name="Callol A."/>
            <person name="Pajuelo D."/>
            <person name="Ebbesson L."/>
            <person name="Teles M."/>
            <person name="MacKenzie S."/>
            <person name="Amaro C."/>
        </authorList>
    </citation>
    <scope>NUCLEOTIDE SEQUENCE</scope>
</reference>
<accession>A0A0E9VKQ1</accession>
<proteinExistence type="predicted"/>
<dbReference type="AlphaFoldDB" id="A0A0E9VKQ1"/>